<dbReference type="PANTHER" id="PTHR12121">
    <property type="entry name" value="CARBON CATABOLITE REPRESSOR PROTEIN 4"/>
    <property type="match status" value="1"/>
</dbReference>
<dbReference type="InterPro" id="IPR050410">
    <property type="entry name" value="CCR4/nocturin_mRNA_transcr"/>
</dbReference>
<keyword evidence="3" id="KW-1185">Reference proteome</keyword>
<protein>
    <submittedName>
        <fullName evidence="2">Endonuclease</fullName>
    </submittedName>
</protein>
<dbReference type="Pfam" id="PF03372">
    <property type="entry name" value="Exo_endo_phos"/>
    <property type="match status" value="1"/>
</dbReference>
<keyword evidence="2" id="KW-0540">Nuclease</keyword>
<evidence type="ECO:0000313" key="2">
    <source>
        <dbReference type="EMBL" id="BEG99227.1"/>
    </source>
</evidence>
<dbReference type="Gene3D" id="3.60.10.10">
    <property type="entry name" value="Endonuclease/exonuclease/phosphatase"/>
    <property type="match status" value="1"/>
</dbReference>
<sequence>MDIMTFNIRLDVASDSLNSWKFRKDNAANMIHYYAPDVLGMQEVVHNQLNDLKERLPQYTAIGVGRADGKEAGEYCSLFFKTNRFELIKDGNFGLSETPEKIGVKGWDAAYERIVTWAVLKDKITGKKFACFNTHLDNMGEIARREGAKLLLAKAKELAPGLPIVITGDFNGTQDSEPIQIITHNGMKDTRATSPVVYGPSWSFHDFGRLKNDERDLIDYIFVNAPVQVNKYCVIKDTPENGYLSDHNPVLVNTTIK</sequence>
<gene>
    <name evidence="2" type="ORF">BSYN_14920</name>
</gene>
<name>A0ABN6Z562_9BACE</name>
<feature type="domain" description="Endonuclease/exonuclease/phosphatase" evidence="1">
    <location>
        <begin position="4"/>
        <end position="247"/>
    </location>
</feature>
<dbReference type="InterPro" id="IPR005135">
    <property type="entry name" value="Endo/exonuclease/phosphatase"/>
</dbReference>
<organism evidence="2 3">
    <name type="scientific">Bacteroides sedimenti</name>
    <dbReference type="NCBI Taxonomy" id="2136147"/>
    <lineage>
        <taxon>Bacteria</taxon>
        <taxon>Pseudomonadati</taxon>
        <taxon>Bacteroidota</taxon>
        <taxon>Bacteroidia</taxon>
        <taxon>Bacteroidales</taxon>
        <taxon>Bacteroidaceae</taxon>
        <taxon>Bacteroides</taxon>
    </lineage>
</organism>
<dbReference type="PANTHER" id="PTHR12121:SF36">
    <property type="entry name" value="ENDONUCLEASE_EXONUCLEASE_PHOSPHATASE DOMAIN-CONTAINING PROTEIN"/>
    <property type="match status" value="1"/>
</dbReference>
<dbReference type="CDD" id="cd09083">
    <property type="entry name" value="EEP-1"/>
    <property type="match status" value="1"/>
</dbReference>
<proteinExistence type="predicted"/>
<dbReference type="Proteomes" id="UP001496674">
    <property type="component" value="Chromosome"/>
</dbReference>
<keyword evidence="2" id="KW-0255">Endonuclease</keyword>
<dbReference type="SUPFAM" id="SSF56219">
    <property type="entry name" value="DNase I-like"/>
    <property type="match status" value="1"/>
</dbReference>
<dbReference type="InterPro" id="IPR036691">
    <property type="entry name" value="Endo/exonu/phosph_ase_sf"/>
</dbReference>
<dbReference type="EMBL" id="AP028055">
    <property type="protein sequence ID" value="BEG99227.1"/>
    <property type="molecule type" value="Genomic_DNA"/>
</dbReference>
<reference evidence="2 3" key="1">
    <citation type="submission" date="2023-04" db="EMBL/GenBank/DDBJ databases">
        <title>Draft genome sequence of acteroides sedimenti strain YN3PY1.</title>
        <authorList>
            <person name="Yoshida N."/>
        </authorList>
    </citation>
    <scope>NUCLEOTIDE SEQUENCE [LARGE SCALE GENOMIC DNA]</scope>
    <source>
        <strain evidence="2 3">YN3PY1</strain>
    </source>
</reference>
<accession>A0ABN6Z562</accession>
<keyword evidence="2" id="KW-0378">Hydrolase</keyword>
<dbReference type="GO" id="GO:0004519">
    <property type="term" value="F:endonuclease activity"/>
    <property type="evidence" value="ECO:0007669"/>
    <property type="project" value="UniProtKB-KW"/>
</dbReference>
<evidence type="ECO:0000259" key="1">
    <source>
        <dbReference type="Pfam" id="PF03372"/>
    </source>
</evidence>
<evidence type="ECO:0000313" key="3">
    <source>
        <dbReference type="Proteomes" id="UP001496674"/>
    </source>
</evidence>